<dbReference type="EMBL" id="UINC01004607">
    <property type="protein sequence ID" value="SVA15586.1"/>
    <property type="molecule type" value="Genomic_DNA"/>
</dbReference>
<proteinExistence type="predicted"/>
<gene>
    <name evidence="1" type="ORF">METZ01_LOCUS68440</name>
</gene>
<sequence>MEGIAIKKKPFTEICAISSTDVFRPRFVTTYPQFWIPILAHPADVQLSITRGARRIG</sequence>
<protein>
    <submittedName>
        <fullName evidence="1">Uncharacterized protein</fullName>
    </submittedName>
</protein>
<dbReference type="AlphaFoldDB" id="A0A381THI6"/>
<organism evidence="1">
    <name type="scientific">marine metagenome</name>
    <dbReference type="NCBI Taxonomy" id="408172"/>
    <lineage>
        <taxon>unclassified sequences</taxon>
        <taxon>metagenomes</taxon>
        <taxon>ecological metagenomes</taxon>
    </lineage>
</organism>
<name>A0A381THI6_9ZZZZ</name>
<accession>A0A381THI6</accession>
<reference evidence="1" key="1">
    <citation type="submission" date="2018-05" db="EMBL/GenBank/DDBJ databases">
        <authorList>
            <person name="Lanie J.A."/>
            <person name="Ng W.-L."/>
            <person name="Kazmierczak K.M."/>
            <person name="Andrzejewski T.M."/>
            <person name="Davidsen T.M."/>
            <person name="Wayne K.J."/>
            <person name="Tettelin H."/>
            <person name="Glass J.I."/>
            <person name="Rusch D."/>
            <person name="Podicherti R."/>
            <person name="Tsui H.-C.T."/>
            <person name="Winkler M.E."/>
        </authorList>
    </citation>
    <scope>NUCLEOTIDE SEQUENCE</scope>
</reference>
<evidence type="ECO:0000313" key="1">
    <source>
        <dbReference type="EMBL" id="SVA15586.1"/>
    </source>
</evidence>